<dbReference type="RefSeq" id="WP_301197546.1">
    <property type="nucleotide sequence ID" value="NZ_JAPDPI010000002.1"/>
</dbReference>
<organism evidence="5 6">
    <name type="scientific">Plebeiibacterium marinum</name>
    <dbReference type="NCBI Taxonomy" id="2992111"/>
    <lineage>
        <taxon>Bacteria</taxon>
        <taxon>Pseudomonadati</taxon>
        <taxon>Bacteroidota</taxon>
        <taxon>Bacteroidia</taxon>
        <taxon>Marinilabiliales</taxon>
        <taxon>Marinilabiliaceae</taxon>
        <taxon>Plebeiibacterium</taxon>
    </lineage>
</organism>
<keyword evidence="6" id="KW-1185">Reference proteome</keyword>
<feature type="domain" description="Carboxyltransferase" evidence="4">
    <location>
        <begin position="26"/>
        <end position="305"/>
    </location>
</feature>
<keyword evidence="3" id="KW-0067">ATP-binding</keyword>
<dbReference type="Pfam" id="PF02626">
    <property type="entry name" value="CT_A_B"/>
    <property type="match status" value="1"/>
</dbReference>
<evidence type="ECO:0000256" key="2">
    <source>
        <dbReference type="ARBA" id="ARBA00022801"/>
    </source>
</evidence>
<evidence type="ECO:0000313" key="6">
    <source>
        <dbReference type="Proteomes" id="UP001207408"/>
    </source>
</evidence>
<evidence type="ECO:0000256" key="3">
    <source>
        <dbReference type="ARBA" id="ARBA00022840"/>
    </source>
</evidence>
<dbReference type="InterPro" id="IPR003778">
    <property type="entry name" value="CT_A_B"/>
</dbReference>
<dbReference type="NCBIfam" id="TIGR00724">
    <property type="entry name" value="urea_amlyse_rel"/>
    <property type="match status" value="1"/>
</dbReference>
<dbReference type="GO" id="GO:0005524">
    <property type="term" value="F:ATP binding"/>
    <property type="evidence" value="ECO:0007669"/>
    <property type="project" value="UniProtKB-KW"/>
</dbReference>
<reference evidence="5" key="1">
    <citation type="submission" date="2022-10" db="EMBL/GenBank/DDBJ databases">
        <authorList>
            <person name="Yu W.X."/>
        </authorList>
    </citation>
    <scope>NUCLEOTIDE SEQUENCE</scope>
    <source>
        <strain evidence="5">D04</strain>
    </source>
</reference>
<keyword evidence="1" id="KW-0547">Nucleotide-binding</keyword>
<dbReference type="SMART" id="SM00797">
    <property type="entry name" value="AHS2"/>
    <property type="match status" value="1"/>
</dbReference>
<evidence type="ECO:0000256" key="1">
    <source>
        <dbReference type="ARBA" id="ARBA00022741"/>
    </source>
</evidence>
<proteinExistence type="predicted"/>
<dbReference type="Gene3D" id="2.40.100.10">
    <property type="entry name" value="Cyclophilin-like"/>
    <property type="match status" value="1"/>
</dbReference>
<dbReference type="SUPFAM" id="SSF50891">
    <property type="entry name" value="Cyclophilin-like"/>
    <property type="match status" value="1"/>
</dbReference>
<dbReference type="GO" id="GO:0016787">
    <property type="term" value="F:hydrolase activity"/>
    <property type="evidence" value="ECO:0007669"/>
    <property type="project" value="UniProtKB-KW"/>
</dbReference>
<gene>
    <name evidence="5" type="ORF">OM074_01745</name>
</gene>
<name>A0AAE3SJG3_9BACT</name>
<dbReference type="InterPro" id="IPR029000">
    <property type="entry name" value="Cyclophilin-like_dom_sf"/>
</dbReference>
<evidence type="ECO:0000313" key="5">
    <source>
        <dbReference type="EMBL" id="MCW3804325.1"/>
    </source>
</evidence>
<dbReference type="AlphaFoldDB" id="A0AAE3SJG3"/>
<protein>
    <submittedName>
        <fullName evidence="5">Biotin-dependent carboxyltransferase family protein</fullName>
    </submittedName>
</protein>
<dbReference type="InterPro" id="IPR052708">
    <property type="entry name" value="PxpC"/>
</dbReference>
<sequence length="311" mass="33972">MRPTFKIITPGLFTTVQDLGRYGFQQYGMPVSGAMDTFSHKVANLLVDNPVDFATIECTFNGPEIEILSDTYIAVAGGETSLLINNQEADSYRNHKLHKGDMVKVGNITTGCRVYMAFAGGIDVPVVMNSRSTYTRAKVGGYHGRPLKPGDILSIGPHSKPFRKLQIRKELLPQLTQNQTIRVIGGTEVNSFLFEGVKTILTSSYTITNKSDRMGYRLEGPAISHTEGPDIISSGICNGAIQIPGDGKPIIMLADRQTVGGYTKIANVITADLPLIGQMKPGDTIQFEQIHLEEAHKVLLDQTKTLHAIIK</sequence>
<comment type="caution">
    <text evidence="5">The sequence shown here is derived from an EMBL/GenBank/DDBJ whole genome shotgun (WGS) entry which is preliminary data.</text>
</comment>
<evidence type="ECO:0000259" key="4">
    <source>
        <dbReference type="SMART" id="SM00797"/>
    </source>
</evidence>
<dbReference type="PANTHER" id="PTHR43309:SF5">
    <property type="entry name" value="5-OXOPROLINASE SUBUNIT C"/>
    <property type="match status" value="1"/>
</dbReference>
<accession>A0AAE3SJG3</accession>
<dbReference type="Proteomes" id="UP001207408">
    <property type="component" value="Unassembled WGS sequence"/>
</dbReference>
<keyword evidence="2" id="KW-0378">Hydrolase</keyword>
<dbReference type="EMBL" id="JAPDPI010000002">
    <property type="protein sequence ID" value="MCW3804325.1"/>
    <property type="molecule type" value="Genomic_DNA"/>
</dbReference>
<dbReference type="PANTHER" id="PTHR43309">
    <property type="entry name" value="5-OXOPROLINASE SUBUNIT C"/>
    <property type="match status" value="1"/>
</dbReference>